<keyword evidence="7" id="KW-0206">Cytoskeleton</keyword>
<organism evidence="11 12">
    <name type="scientific">Junco hyemalis</name>
    <name type="common">Dark-eyed junco</name>
    <dbReference type="NCBI Taxonomy" id="40217"/>
    <lineage>
        <taxon>Eukaryota</taxon>
        <taxon>Metazoa</taxon>
        <taxon>Chordata</taxon>
        <taxon>Craniata</taxon>
        <taxon>Vertebrata</taxon>
        <taxon>Euteleostomi</taxon>
        <taxon>Archelosauria</taxon>
        <taxon>Archosauria</taxon>
        <taxon>Dinosauria</taxon>
        <taxon>Saurischia</taxon>
        <taxon>Theropoda</taxon>
        <taxon>Coelurosauria</taxon>
        <taxon>Aves</taxon>
        <taxon>Neognathae</taxon>
        <taxon>Neoaves</taxon>
        <taxon>Telluraves</taxon>
        <taxon>Australaves</taxon>
        <taxon>Passeriformes</taxon>
        <taxon>Passerellidae</taxon>
        <taxon>Junco</taxon>
    </lineage>
</organism>
<name>A0A8C5JRP8_JUNHY</name>
<proteinExistence type="inferred from homology"/>
<dbReference type="AlphaFoldDB" id="A0A8C5JRP8"/>
<sequence>MAPRRECRCPAGRCPAAFRAFPRAQLPSPLGLSPAGRGKPQAALCVLCRREKVRYGNIMVDPRVVRGNVLSSRPTPPQPLAIEVKRPRRASKSKHIPARRLTLEQIRPGTPEPVAGRVHVHVQTELYLEEISDRIIEVDGECQTDEFLDRPPTPLFIPAKSGKDVATQIETGELFDFDIEVKPILEVLVGKTVEQALLEVMEEEELSQLWSHQRAFAELRSAEFAELQRLEEQDRRIREEKERRRLEHLEKLRKQKETAEKIAARAFAQRYLADLIPSVFNNLHDSGFFYDPIERGLFCFFLFKYVTLIRTVVEQRLDEFSRPPPPAPPAPPAEEPGETDAAPKMSGEEDDADQPVAEEEETDQPEEGAEEEP</sequence>
<evidence type="ECO:0000256" key="4">
    <source>
        <dbReference type="ARBA" id="ARBA00022553"/>
    </source>
</evidence>
<evidence type="ECO:0008006" key="13">
    <source>
        <dbReference type="Google" id="ProtNLM"/>
    </source>
</evidence>
<keyword evidence="9" id="KW-0175">Coiled coil</keyword>
<reference evidence="11" key="1">
    <citation type="submission" date="2025-08" db="UniProtKB">
        <authorList>
            <consortium name="Ensembl"/>
        </authorList>
    </citation>
    <scope>IDENTIFICATION</scope>
</reference>
<evidence type="ECO:0000256" key="2">
    <source>
        <dbReference type="ARBA" id="ARBA00006737"/>
    </source>
</evidence>
<dbReference type="PANTHER" id="PTHR21648">
    <property type="entry name" value="FLAGELLAR RADIAL SPOKE PROTEIN 3"/>
    <property type="match status" value="1"/>
</dbReference>
<feature type="coiled-coil region" evidence="9">
    <location>
        <begin position="227"/>
        <end position="269"/>
    </location>
</feature>
<comment type="subcellular location">
    <subcellularLocation>
        <location evidence="1">Cytoplasm</location>
        <location evidence="1">Cytoskeleton</location>
        <location evidence="1">Flagellum axoneme</location>
    </subcellularLocation>
</comment>
<evidence type="ECO:0000256" key="3">
    <source>
        <dbReference type="ARBA" id="ARBA00022490"/>
    </source>
</evidence>
<keyword evidence="6" id="KW-0969">Cilium</keyword>
<evidence type="ECO:0000256" key="7">
    <source>
        <dbReference type="ARBA" id="ARBA00023212"/>
    </source>
</evidence>
<comment type="similarity">
    <text evidence="2">Belongs to the flagellar radial spoke RSP3 family.</text>
</comment>
<dbReference type="Pfam" id="PF06098">
    <property type="entry name" value="Radial_spoke_3"/>
    <property type="match status" value="1"/>
</dbReference>
<dbReference type="Ensembl" id="ENSJHYT00000025894.1">
    <property type="protein sequence ID" value="ENSJHYP00000021434.1"/>
    <property type="gene ID" value="ENSJHYG00000016224.1"/>
</dbReference>
<evidence type="ECO:0000313" key="12">
    <source>
        <dbReference type="Proteomes" id="UP000694408"/>
    </source>
</evidence>
<evidence type="ECO:0000256" key="1">
    <source>
        <dbReference type="ARBA" id="ARBA00004611"/>
    </source>
</evidence>
<keyword evidence="3" id="KW-0963">Cytoplasm</keyword>
<dbReference type="OMA" id="VHVHVQT"/>
<feature type="region of interest" description="Disordered" evidence="10">
    <location>
        <begin position="319"/>
        <end position="373"/>
    </location>
</feature>
<feature type="compositionally biased region" description="Acidic residues" evidence="10">
    <location>
        <begin position="348"/>
        <end position="373"/>
    </location>
</feature>
<keyword evidence="8" id="KW-0966">Cell projection</keyword>
<evidence type="ECO:0000256" key="8">
    <source>
        <dbReference type="ARBA" id="ARBA00023273"/>
    </source>
</evidence>
<keyword evidence="4" id="KW-0597">Phosphoprotein</keyword>
<dbReference type="Proteomes" id="UP000694408">
    <property type="component" value="Unplaced"/>
</dbReference>
<evidence type="ECO:0000313" key="11">
    <source>
        <dbReference type="Ensembl" id="ENSJHYP00000021434.1"/>
    </source>
</evidence>
<keyword evidence="5" id="KW-0282">Flagellum</keyword>
<evidence type="ECO:0000256" key="9">
    <source>
        <dbReference type="SAM" id="Coils"/>
    </source>
</evidence>
<keyword evidence="12" id="KW-1185">Reference proteome</keyword>
<accession>A0A8C5JRP8</accession>
<dbReference type="InterPro" id="IPR009290">
    <property type="entry name" value="Radial_spoke_3"/>
</dbReference>
<feature type="compositionally biased region" description="Pro residues" evidence="10">
    <location>
        <begin position="322"/>
        <end position="334"/>
    </location>
</feature>
<evidence type="ECO:0000256" key="5">
    <source>
        <dbReference type="ARBA" id="ARBA00022846"/>
    </source>
</evidence>
<reference evidence="11" key="2">
    <citation type="submission" date="2025-09" db="UniProtKB">
        <authorList>
            <consortium name="Ensembl"/>
        </authorList>
    </citation>
    <scope>IDENTIFICATION</scope>
</reference>
<protein>
    <recommendedName>
        <fullName evidence="13">RSPH3 protein</fullName>
    </recommendedName>
</protein>
<evidence type="ECO:0000256" key="10">
    <source>
        <dbReference type="SAM" id="MobiDB-lite"/>
    </source>
</evidence>
<dbReference type="GO" id="GO:0005929">
    <property type="term" value="C:cilium"/>
    <property type="evidence" value="ECO:0007669"/>
    <property type="project" value="TreeGrafter"/>
</dbReference>
<evidence type="ECO:0000256" key="6">
    <source>
        <dbReference type="ARBA" id="ARBA00023069"/>
    </source>
</evidence>
<dbReference type="PANTHER" id="PTHR21648:SF0">
    <property type="entry name" value="RADIAL SPOKE HEAD PROTEIN 3 HOMOLOG"/>
    <property type="match status" value="1"/>
</dbReference>